<dbReference type="GO" id="GO:0005737">
    <property type="term" value="C:cytoplasm"/>
    <property type="evidence" value="ECO:0007669"/>
    <property type="project" value="TreeGrafter"/>
</dbReference>
<evidence type="ECO:0000256" key="5">
    <source>
        <dbReference type="ARBA" id="ARBA00022777"/>
    </source>
</evidence>
<feature type="compositionally biased region" description="Low complexity" evidence="6">
    <location>
        <begin position="240"/>
        <end position="249"/>
    </location>
</feature>
<feature type="compositionally biased region" description="Basic and acidic residues" evidence="6">
    <location>
        <begin position="207"/>
        <end position="218"/>
    </location>
</feature>
<dbReference type="InterPro" id="IPR015433">
    <property type="entry name" value="PI3/4_kinase"/>
</dbReference>
<organism evidence="9 10">
    <name type="scientific">Umbelopsis vinacea</name>
    <dbReference type="NCBI Taxonomy" id="44442"/>
    <lineage>
        <taxon>Eukaryota</taxon>
        <taxon>Fungi</taxon>
        <taxon>Fungi incertae sedis</taxon>
        <taxon>Mucoromycota</taxon>
        <taxon>Mucoromycotina</taxon>
        <taxon>Umbelopsidomycetes</taxon>
        <taxon>Umbelopsidales</taxon>
        <taxon>Umbelopsidaceae</taxon>
        <taxon>Umbelopsis</taxon>
    </lineage>
</organism>
<dbReference type="InterPro" id="IPR042236">
    <property type="entry name" value="PI3K_accessory_sf"/>
</dbReference>
<evidence type="ECO:0000256" key="4">
    <source>
        <dbReference type="ARBA" id="ARBA00022679"/>
    </source>
</evidence>
<dbReference type="InterPro" id="IPR018936">
    <property type="entry name" value="PI3/4_kinase_CS"/>
</dbReference>
<comment type="catalytic activity">
    <reaction evidence="1">
        <text>a 1,2-diacyl-sn-glycero-3-phospho-(1D-myo-inositol) + ATP = a 1,2-diacyl-sn-glycero-3-phospho-(1D-myo-inositol 4-phosphate) + ADP + H(+)</text>
        <dbReference type="Rhea" id="RHEA:19877"/>
        <dbReference type="ChEBI" id="CHEBI:15378"/>
        <dbReference type="ChEBI" id="CHEBI:30616"/>
        <dbReference type="ChEBI" id="CHEBI:57880"/>
        <dbReference type="ChEBI" id="CHEBI:58178"/>
        <dbReference type="ChEBI" id="CHEBI:456216"/>
        <dbReference type="EC" id="2.7.1.67"/>
    </reaction>
</comment>
<evidence type="ECO:0000313" key="10">
    <source>
        <dbReference type="Proteomes" id="UP000612746"/>
    </source>
</evidence>
<dbReference type="InterPro" id="IPR016024">
    <property type="entry name" value="ARM-type_fold"/>
</dbReference>
<dbReference type="OrthoDB" id="10264149at2759"/>
<dbReference type="FunFam" id="1.10.1070.11:FF:000016">
    <property type="entry name" value="PIK1p Phosphatidylinositol 4-kinase"/>
    <property type="match status" value="1"/>
</dbReference>
<feature type="compositionally biased region" description="Basic residues" evidence="6">
    <location>
        <begin position="526"/>
        <end position="539"/>
    </location>
</feature>
<feature type="compositionally biased region" description="Low complexity" evidence="6">
    <location>
        <begin position="546"/>
        <end position="555"/>
    </location>
</feature>
<feature type="region of interest" description="Disordered" evidence="6">
    <location>
        <begin position="526"/>
        <end position="597"/>
    </location>
</feature>
<feature type="region of interest" description="Disordered" evidence="6">
    <location>
        <begin position="357"/>
        <end position="380"/>
    </location>
</feature>
<keyword evidence="10" id="KW-1185">Reference proteome</keyword>
<dbReference type="CDD" id="cd05168">
    <property type="entry name" value="PI4Kc_III_beta"/>
    <property type="match status" value="1"/>
</dbReference>
<dbReference type="EMBL" id="JAEPRA010000003">
    <property type="protein sequence ID" value="KAG2187129.1"/>
    <property type="molecule type" value="Genomic_DNA"/>
</dbReference>
<keyword evidence="4" id="KW-0808">Transferase</keyword>
<dbReference type="GO" id="GO:0016020">
    <property type="term" value="C:membrane"/>
    <property type="evidence" value="ECO:0007669"/>
    <property type="project" value="TreeGrafter"/>
</dbReference>
<evidence type="ECO:0000259" key="8">
    <source>
        <dbReference type="PROSITE" id="PS51545"/>
    </source>
</evidence>
<dbReference type="PROSITE" id="PS50290">
    <property type="entry name" value="PI3_4_KINASE_3"/>
    <property type="match status" value="1"/>
</dbReference>
<evidence type="ECO:0000256" key="3">
    <source>
        <dbReference type="ARBA" id="ARBA00012169"/>
    </source>
</evidence>
<dbReference type="AlphaFoldDB" id="A0A8H7Q8K2"/>
<dbReference type="EC" id="2.7.1.67" evidence="3"/>
<reference evidence="9" key="1">
    <citation type="submission" date="2020-12" db="EMBL/GenBank/DDBJ databases">
        <title>Metabolic potential, ecology and presence of endohyphal bacteria is reflected in genomic diversity of Mucoromycotina.</title>
        <authorList>
            <person name="Muszewska A."/>
            <person name="Okrasinska A."/>
            <person name="Steczkiewicz K."/>
            <person name="Drgas O."/>
            <person name="Orlowska M."/>
            <person name="Perlinska-Lenart U."/>
            <person name="Aleksandrzak-Piekarczyk T."/>
            <person name="Szatraj K."/>
            <person name="Zielenkiewicz U."/>
            <person name="Pilsyk S."/>
            <person name="Malc E."/>
            <person name="Mieczkowski P."/>
            <person name="Kruszewska J.S."/>
            <person name="Biernat P."/>
            <person name="Pawlowska J."/>
        </authorList>
    </citation>
    <scope>NUCLEOTIDE SEQUENCE</scope>
    <source>
        <strain evidence="9">WA0000051536</strain>
    </source>
</reference>
<dbReference type="InterPro" id="IPR036940">
    <property type="entry name" value="PI3/4_kinase_cat_sf"/>
</dbReference>
<dbReference type="Gene3D" id="3.30.1010.10">
    <property type="entry name" value="Phosphatidylinositol 3-kinase Catalytic Subunit, Chain A, domain 4"/>
    <property type="match status" value="1"/>
</dbReference>
<proteinExistence type="inferred from homology"/>
<comment type="caution">
    <text evidence="9">The sequence shown here is derived from an EMBL/GenBank/DDBJ whole genome shotgun (WGS) entry which is preliminary data.</text>
</comment>
<dbReference type="PANTHER" id="PTHR10048">
    <property type="entry name" value="PHOSPHATIDYLINOSITOL KINASE"/>
    <property type="match status" value="1"/>
</dbReference>
<dbReference type="Pfam" id="PF00454">
    <property type="entry name" value="PI3_PI4_kinase"/>
    <property type="match status" value="1"/>
</dbReference>
<feature type="region of interest" description="Disordered" evidence="6">
    <location>
        <begin position="187"/>
        <end position="267"/>
    </location>
</feature>
<sequence>MSNALLLRLFTSEFFNSWIAVSYLFRYPDNVGIQHYLCNELKSFPMSEIEFFLPQLVHLLISRPSESVALECFILDQCQRSTHMALMTLWYLQAYLSDCSSTPTSPSFMLCKRVFNKCQAIVFSDGSSAQIELADSGSVRPEILTNKVKENVSPALVGMAAMLAGIGQPLMTKAAGQIAIAQGRRNRALSITEPPPTALARRNTVTGDERGSHDEQGAQRRNHIITRSPASAEMNRGSVPSSPTTPTSPHRGAKPPFQSASQPDLPIPKRHSLQLHHVATSPSLEDLHQGKAFSVGRYLKHAQQKINRKINPSSTSPGILPGTFSVFDPSTTALAKSTVPTVSAPLSPSLSQVSSEEIFFSRDPSGQTKRQSSYSMSTDSFSSQIYDGGDSQDGSDSDDEISTLSRLSVDHRRSLLKSNYFNSEMQFLLALVDIATRLVIVPKHARVSSLHAELTLLNHNLPAEICVPLWCPATMERPHHHRVVRISPSDAVVLNSAERAPYLLLIEVLDDDLSFDDYKSLATLKKRKQRKAERKRRHENAKAEAGELAIAASSEQADDEEQDMGKVDLASSDDPSVPRNRSSTQLPTTVHMPSPLNTSFTPYDLPRDDNSLQSIPSDLNANPEVDQQTKTASEFAERMRTAAIMLAQLQQQSVAIKLAPASSSSSGNKSAAARTKLVTEGIRQRIIKEMMALEEQRMAKMKVEGVEGGIGGGGGEGAGGSMLEDENRVALVVNKEDPSAAVFAEDWEEKKARIRAASPYGHLPNWRLISVIVKNGADLRQEQFAIQLIREMQRIWQDNGVDVWVKYIRVLVTSDNSGLIETVRNSISIHSIKKDAYTRGWNDAGAVYTLYDYFKRRYGPPTSEKFLKAQDAFMRSLAAYSIACYILQIKDRYVCHNGNILVDNEGHLIRKFPFAFAVTPSNTQLIPNETLDIDFGFMLSNSPGSVGFEMAPFKLPQEYVDILGGVHGEKFAEYKAMMKAAFLAVRKNSENIILLVEMMRKDSKLPCFQMGELTTQQLRDRFQLHLTEPQVEEFVDRLIMSSCCNVFTRLYDTFQYYSQGIL</sequence>
<comment type="similarity">
    <text evidence="2">Belongs to the PI3/PI4-kinase family. Type III PI4K subfamily.</text>
</comment>
<dbReference type="GO" id="GO:0048015">
    <property type="term" value="P:phosphatidylinositol-mediated signaling"/>
    <property type="evidence" value="ECO:0007669"/>
    <property type="project" value="TreeGrafter"/>
</dbReference>
<evidence type="ECO:0000313" key="9">
    <source>
        <dbReference type="EMBL" id="KAG2187129.1"/>
    </source>
</evidence>
<dbReference type="InterPro" id="IPR021601">
    <property type="entry name" value="Phosphatidylino_kinase_fungi"/>
</dbReference>
<evidence type="ECO:0000256" key="6">
    <source>
        <dbReference type="SAM" id="MobiDB-lite"/>
    </source>
</evidence>
<dbReference type="GO" id="GO:0046854">
    <property type="term" value="P:phosphatidylinositol phosphate biosynthetic process"/>
    <property type="evidence" value="ECO:0007669"/>
    <property type="project" value="InterPro"/>
</dbReference>
<dbReference type="Gene3D" id="6.10.140.1260">
    <property type="match status" value="1"/>
</dbReference>
<dbReference type="SUPFAM" id="SSF56112">
    <property type="entry name" value="Protein kinase-like (PK-like)"/>
    <property type="match status" value="1"/>
</dbReference>
<dbReference type="PROSITE" id="PS00915">
    <property type="entry name" value="PI3_4_KINASE_1"/>
    <property type="match status" value="1"/>
</dbReference>
<evidence type="ECO:0000256" key="1">
    <source>
        <dbReference type="ARBA" id="ARBA00001686"/>
    </source>
</evidence>
<dbReference type="InterPro" id="IPR057754">
    <property type="entry name" value="PI4-kinase_beta/PIK1_cat"/>
</dbReference>
<feature type="compositionally biased region" description="Polar residues" evidence="6">
    <location>
        <begin position="579"/>
        <end position="588"/>
    </location>
</feature>
<dbReference type="SMART" id="SM00146">
    <property type="entry name" value="PI3Kc"/>
    <property type="match status" value="1"/>
</dbReference>
<dbReference type="GO" id="GO:0004430">
    <property type="term" value="F:1-phosphatidylinositol 4-kinase activity"/>
    <property type="evidence" value="ECO:0007669"/>
    <property type="project" value="UniProtKB-EC"/>
</dbReference>
<feature type="domain" description="PI3K/PI4K catalytic" evidence="7">
    <location>
        <begin position="745"/>
        <end position="1047"/>
    </location>
</feature>
<accession>A0A8H7Q8K2</accession>
<dbReference type="Pfam" id="PF21245">
    <property type="entry name" value="PI4KB-PIK1_PIK"/>
    <property type="match status" value="1"/>
</dbReference>
<dbReference type="InterPro" id="IPR000403">
    <property type="entry name" value="PI3/4_kinase_cat_dom"/>
</dbReference>
<evidence type="ECO:0000256" key="2">
    <source>
        <dbReference type="ARBA" id="ARBA00006209"/>
    </source>
</evidence>
<dbReference type="Gene3D" id="1.25.40.70">
    <property type="entry name" value="Phosphatidylinositol 3-kinase, accessory domain (PIK)"/>
    <property type="match status" value="1"/>
</dbReference>
<name>A0A8H7Q8K2_9FUNG</name>
<dbReference type="Gene3D" id="1.10.1070.11">
    <property type="entry name" value="Phosphatidylinositol 3-/4-kinase, catalytic domain"/>
    <property type="match status" value="1"/>
</dbReference>
<protein>
    <recommendedName>
        <fullName evidence="3">1-phosphatidylinositol 4-kinase</fullName>
        <ecNumber evidence="3">2.7.1.67</ecNumber>
    </recommendedName>
</protein>
<dbReference type="PROSITE" id="PS51545">
    <property type="entry name" value="PIK_HELICAL"/>
    <property type="match status" value="1"/>
</dbReference>
<gene>
    <name evidence="9" type="ORF">INT44_004799</name>
</gene>
<dbReference type="InterPro" id="IPR049160">
    <property type="entry name" value="PI4KB-PIK1_PIK"/>
</dbReference>
<feature type="domain" description="PIK helical" evidence="8">
    <location>
        <begin position="1"/>
        <end position="116"/>
    </location>
</feature>
<dbReference type="Pfam" id="PF11522">
    <property type="entry name" value="Pik1"/>
    <property type="match status" value="1"/>
</dbReference>
<dbReference type="InterPro" id="IPR001263">
    <property type="entry name" value="PI3K_accessory_dom"/>
</dbReference>
<evidence type="ECO:0000259" key="7">
    <source>
        <dbReference type="PROSITE" id="PS50290"/>
    </source>
</evidence>
<keyword evidence="5" id="KW-0418">Kinase</keyword>
<dbReference type="InterPro" id="IPR011009">
    <property type="entry name" value="Kinase-like_dom_sf"/>
</dbReference>
<dbReference type="SUPFAM" id="SSF48371">
    <property type="entry name" value="ARM repeat"/>
    <property type="match status" value="1"/>
</dbReference>
<dbReference type="Proteomes" id="UP000612746">
    <property type="component" value="Unassembled WGS sequence"/>
</dbReference>
<dbReference type="PANTHER" id="PTHR10048:SF22">
    <property type="entry name" value="PHOSPHATIDYLINOSITOL 4-KINASE BETA"/>
    <property type="match status" value="1"/>
</dbReference>